<dbReference type="Gene3D" id="2.40.420.20">
    <property type="match status" value="1"/>
</dbReference>
<dbReference type="Proteomes" id="UP000886748">
    <property type="component" value="Unassembled WGS sequence"/>
</dbReference>
<dbReference type="GO" id="GO:0022857">
    <property type="term" value="F:transmembrane transporter activity"/>
    <property type="evidence" value="ECO:0007669"/>
    <property type="project" value="InterPro"/>
</dbReference>
<gene>
    <name evidence="8" type="ORF">IAD26_08215</name>
</gene>
<keyword evidence="3" id="KW-1133">Transmembrane helix</keyword>
<dbReference type="NCBIfam" id="TIGR01730">
    <property type="entry name" value="RND_mfp"/>
    <property type="match status" value="1"/>
</dbReference>
<dbReference type="InterPro" id="IPR058625">
    <property type="entry name" value="MdtA-like_BSH"/>
</dbReference>
<comment type="similarity">
    <text evidence="2">Belongs to the membrane fusion protein (MFP) (TC 8.A.1) family.</text>
</comment>
<dbReference type="Gene3D" id="1.10.287.470">
    <property type="entry name" value="Helix hairpin bin"/>
    <property type="match status" value="1"/>
</dbReference>
<dbReference type="EMBL" id="DVOD01000059">
    <property type="protein sequence ID" value="HIU93100.1"/>
    <property type="molecule type" value="Genomic_DNA"/>
</dbReference>
<dbReference type="Pfam" id="PF25876">
    <property type="entry name" value="HH_MFP_RND"/>
    <property type="match status" value="1"/>
</dbReference>
<evidence type="ECO:0000259" key="6">
    <source>
        <dbReference type="Pfam" id="PF25944"/>
    </source>
</evidence>
<evidence type="ECO:0000256" key="3">
    <source>
        <dbReference type="SAM" id="Phobius"/>
    </source>
</evidence>
<dbReference type="InterPro" id="IPR006143">
    <property type="entry name" value="RND_pump_MFP"/>
</dbReference>
<dbReference type="Gene3D" id="2.40.30.170">
    <property type="match status" value="1"/>
</dbReference>
<comment type="caution">
    <text evidence="8">The sequence shown here is derived from an EMBL/GenBank/DDBJ whole genome shotgun (WGS) entry which is preliminary data.</text>
</comment>
<dbReference type="Pfam" id="PF25944">
    <property type="entry name" value="Beta-barrel_RND"/>
    <property type="match status" value="1"/>
</dbReference>
<evidence type="ECO:0000259" key="7">
    <source>
        <dbReference type="Pfam" id="PF25967"/>
    </source>
</evidence>
<feature type="transmembrane region" description="Helical" evidence="3">
    <location>
        <begin position="6"/>
        <end position="30"/>
    </location>
</feature>
<evidence type="ECO:0000313" key="8">
    <source>
        <dbReference type="EMBL" id="HIU93100.1"/>
    </source>
</evidence>
<evidence type="ECO:0000259" key="5">
    <source>
        <dbReference type="Pfam" id="PF25917"/>
    </source>
</evidence>
<dbReference type="GO" id="GO:0005886">
    <property type="term" value="C:plasma membrane"/>
    <property type="evidence" value="ECO:0007669"/>
    <property type="project" value="TreeGrafter"/>
</dbReference>
<reference evidence="8" key="1">
    <citation type="submission" date="2020-10" db="EMBL/GenBank/DDBJ databases">
        <authorList>
            <person name="Gilroy R."/>
        </authorList>
    </citation>
    <scope>NUCLEOTIDE SEQUENCE</scope>
    <source>
        <strain evidence="8">CHK154-7741</strain>
    </source>
</reference>
<sequence length="394" mass="43504">MNKKTLIWIIIAAIIIVPIAVNKIASFISAKIAAEMAKKPTPVEIAYSTEDTVLPKTESVGRIEAKYSVDVVARINGWLQKRYFQEGAFVKKGQTLFLIQPNEYAIAVQQAEAAVKQSQAALINSQKELVRAKELVKNDFVSKSYYDNALATRDQNKAALDVNKANLAAARLNLSYTKITSPVDGKVGKILITEGNLVNAQSGPLTRIVSTSPIYAYFTIKSEDYLKYMKNAIDPKCCELSGMDVKIRLSDGTEYTEKGVLEFVNNEVDQTAGTISLRATFQNKDNLLVPGDFVNVTAIAKKPVKVTLVPQIAVSDSSNGTYVWVVDDKNIAQQKYITIDKQEGENWIVLEGLEPGEKVIKAGFQRLRPGSLVSYDETKQIANTEEKEIDGQKQ</sequence>
<feature type="domain" description="Multidrug resistance protein MdtA-like alpha-helical hairpin" evidence="4">
    <location>
        <begin position="108"/>
        <end position="177"/>
    </location>
</feature>
<keyword evidence="3" id="KW-0472">Membrane</keyword>
<dbReference type="GO" id="GO:0046677">
    <property type="term" value="P:response to antibiotic"/>
    <property type="evidence" value="ECO:0007669"/>
    <property type="project" value="TreeGrafter"/>
</dbReference>
<dbReference type="InterPro" id="IPR058626">
    <property type="entry name" value="MdtA-like_b-barrel"/>
</dbReference>
<dbReference type="Pfam" id="PF25917">
    <property type="entry name" value="BSH_RND"/>
    <property type="match status" value="1"/>
</dbReference>
<feature type="domain" description="Multidrug resistance protein MdtA-like barrel-sandwich hybrid" evidence="5">
    <location>
        <begin position="69"/>
        <end position="201"/>
    </location>
</feature>
<feature type="domain" description="Multidrug resistance protein MdtA-like beta-barrel" evidence="6">
    <location>
        <begin position="213"/>
        <end position="297"/>
    </location>
</feature>
<keyword evidence="3" id="KW-0812">Transmembrane</keyword>
<proteinExistence type="inferred from homology"/>
<accession>A0A9D1SRV2</accession>
<dbReference type="InterPro" id="IPR058624">
    <property type="entry name" value="MdtA-like_HH"/>
</dbReference>
<feature type="domain" description="Multidrug resistance protein MdtA-like C-terminal permuted SH3" evidence="7">
    <location>
        <begin position="307"/>
        <end position="366"/>
    </location>
</feature>
<evidence type="ECO:0000256" key="2">
    <source>
        <dbReference type="ARBA" id="ARBA00009477"/>
    </source>
</evidence>
<dbReference type="Pfam" id="PF25967">
    <property type="entry name" value="RND-MFP_C"/>
    <property type="match status" value="1"/>
</dbReference>
<evidence type="ECO:0000256" key="1">
    <source>
        <dbReference type="ARBA" id="ARBA00004196"/>
    </source>
</evidence>
<dbReference type="InterPro" id="IPR058627">
    <property type="entry name" value="MdtA-like_C"/>
</dbReference>
<name>A0A9D1SRV2_9CLOT</name>
<dbReference type="Gene3D" id="2.40.50.100">
    <property type="match status" value="1"/>
</dbReference>
<dbReference type="GO" id="GO:0030313">
    <property type="term" value="C:cell envelope"/>
    <property type="evidence" value="ECO:0007669"/>
    <property type="project" value="UniProtKB-SubCell"/>
</dbReference>
<evidence type="ECO:0000259" key="4">
    <source>
        <dbReference type="Pfam" id="PF25876"/>
    </source>
</evidence>
<dbReference type="PANTHER" id="PTHR30158">
    <property type="entry name" value="ACRA/E-RELATED COMPONENT OF DRUG EFFLUX TRANSPORTER"/>
    <property type="match status" value="1"/>
</dbReference>
<protein>
    <submittedName>
        <fullName evidence="8">Efflux RND transporter periplasmic adaptor subunit</fullName>
    </submittedName>
</protein>
<comment type="subcellular location">
    <subcellularLocation>
        <location evidence="1">Cell envelope</location>
    </subcellularLocation>
</comment>
<reference evidence="8" key="2">
    <citation type="journal article" date="2021" name="PeerJ">
        <title>Extensive microbial diversity within the chicken gut microbiome revealed by metagenomics and culture.</title>
        <authorList>
            <person name="Gilroy R."/>
            <person name="Ravi A."/>
            <person name="Getino M."/>
            <person name="Pursley I."/>
            <person name="Horton D.L."/>
            <person name="Alikhan N.F."/>
            <person name="Baker D."/>
            <person name="Gharbi K."/>
            <person name="Hall N."/>
            <person name="Watson M."/>
            <person name="Adriaenssens E.M."/>
            <person name="Foster-Nyarko E."/>
            <person name="Jarju S."/>
            <person name="Secka A."/>
            <person name="Antonio M."/>
            <person name="Oren A."/>
            <person name="Chaudhuri R.R."/>
            <person name="La Ragione R."/>
            <person name="Hildebrand F."/>
            <person name="Pallen M.J."/>
        </authorList>
    </citation>
    <scope>NUCLEOTIDE SEQUENCE</scope>
    <source>
        <strain evidence="8">CHK154-7741</strain>
    </source>
</reference>
<dbReference type="AlphaFoldDB" id="A0A9D1SRV2"/>
<organism evidence="8 9">
    <name type="scientific">Candidatus Limenecus avicola</name>
    <dbReference type="NCBI Taxonomy" id="2840847"/>
    <lineage>
        <taxon>Bacteria</taxon>
        <taxon>Bacillati</taxon>
        <taxon>Bacillota</taxon>
        <taxon>Clostridia</taxon>
        <taxon>Eubacteriales</taxon>
        <taxon>Clostridiaceae</taxon>
        <taxon>Clostridiaceae incertae sedis</taxon>
        <taxon>Candidatus Limenecus</taxon>
    </lineage>
</organism>
<evidence type="ECO:0000313" key="9">
    <source>
        <dbReference type="Proteomes" id="UP000886748"/>
    </source>
</evidence>
<dbReference type="SUPFAM" id="SSF111369">
    <property type="entry name" value="HlyD-like secretion proteins"/>
    <property type="match status" value="1"/>
</dbReference>